<dbReference type="EMBL" id="MN543571">
    <property type="protein sequence ID" value="QJX11284.1"/>
    <property type="molecule type" value="Genomic_DNA"/>
</dbReference>
<proteinExistence type="predicted"/>
<geneLocation type="plasmid" evidence="1">
    <name>pGH27_175</name>
</geneLocation>
<organism evidence="1">
    <name type="scientific">Klebsiella pneumoniae</name>
    <dbReference type="NCBI Taxonomy" id="573"/>
    <lineage>
        <taxon>Bacteria</taxon>
        <taxon>Pseudomonadati</taxon>
        <taxon>Pseudomonadota</taxon>
        <taxon>Gammaproteobacteria</taxon>
        <taxon>Enterobacterales</taxon>
        <taxon>Enterobacteriaceae</taxon>
        <taxon>Klebsiella/Raoultella group</taxon>
        <taxon>Klebsiella</taxon>
        <taxon>Klebsiella pneumoniae complex</taxon>
    </lineage>
</organism>
<accession>A0A6M5ZXP0</accession>
<name>A0A6M5ZXP0_KLEPN</name>
<dbReference type="AlphaFoldDB" id="A0A6M5ZXP0"/>
<evidence type="ECO:0000313" key="1">
    <source>
        <dbReference type="EMBL" id="QJX11284.1"/>
    </source>
</evidence>
<protein>
    <submittedName>
        <fullName evidence="1">Uncharacterized protein</fullName>
    </submittedName>
</protein>
<keyword evidence="1" id="KW-0614">Plasmid</keyword>
<reference evidence="1" key="1">
    <citation type="submission" date="2019-10" db="EMBL/GenBank/DDBJ databases">
        <title>Tracking microevolution events of conjugative virulence plasmid p15WZ-82_Vir during transmission.</title>
        <authorList>
            <person name="Yang X."/>
        </authorList>
    </citation>
    <scope>NUCLEOTIDE SEQUENCE</scope>
    <source>
        <strain evidence="1">GH27</strain>
        <plasmid evidence="1">pGH27_175</plasmid>
    </source>
</reference>
<sequence>MVRLSGILTYAAAESSLRGETGTVGLEETVEKTFLVGAVTQ</sequence>